<dbReference type="RefSeq" id="WP_095508836.1">
    <property type="nucleotide sequence ID" value="NZ_MQWD01000001.1"/>
</dbReference>
<dbReference type="EMBL" id="MQWD01000001">
    <property type="protein sequence ID" value="PAP75199.1"/>
    <property type="molecule type" value="Genomic_DNA"/>
</dbReference>
<comment type="caution">
    <text evidence="3">The sequence shown here is derived from an EMBL/GenBank/DDBJ whole genome shotgun (WGS) entry which is preliminary data.</text>
</comment>
<proteinExistence type="predicted"/>
<feature type="region of interest" description="Disordered" evidence="1">
    <location>
        <begin position="348"/>
        <end position="368"/>
    </location>
</feature>
<evidence type="ECO:0000313" key="4">
    <source>
        <dbReference type="Proteomes" id="UP000216339"/>
    </source>
</evidence>
<accession>A0A271IXD9</accession>
<protein>
    <recommendedName>
        <fullName evidence="5">Secretion system C-terminal sorting domain-containing protein</fullName>
    </recommendedName>
</protein>
<evidence type="ECO:0008006" key="5">
    <source>
        <dbReference type="Google" id="ProtNLM"/>
    </source>
</evidence>
<evidence type="ECO:0000313" key="3">
    <source>
        <dbReference type="EMBL" id="PAP75199.1"/>
    </source>
</evidence>
<dbReference type="InterPro" id="IPR026444">
    <property type="entry name" value="Secre_tail"/>
</dbReference>
<gene>
    <name evidence="3" type="ORF">BSZ37_01445</name>
</gene>
<keyword evidence="2" id="KW-0732">Signal</keyword>
<dbReference type="Gene3D" id="2.60.120.200">
    <property type="match status" value="1"/>
</dbReference>
<keyword evidence="4" id="KW-1185">Reference proteome</keyword>
<dbReference type="Gene3D" id="3.40.390.10">
    <property type="entry name" value="Collagenase (Catalytic Domain)"/>
    <property type="match status" value="1"/>
</dbReference>
<feature type="chain" id="PRO_5013170941" description="Secretion system C-terminal sorting domain-containing protein" evidence="2">
    <location>
        <begin position="23"/>
        <end position="1339"/>
    </location>
</feature>
<dbReference type="GO" id="GO:0008237">
    <property type="term" value="F:metallopeptidase activity"/>
    <property type="evidence" value="ECO:0007669"/>
    <property type="project" value="InterPro"/>
</dbReference>
<reference evidence="3 4" key="1">
    <citation type="submission" date="2016-11" db="EMBL/GenBank/DDBJ databases">
        <title>Study of marine rhodopsin-containing bacteria.</title>
        <authorList>
            <person name="Yoshizawa S."/>
            <person name="Kumagai Y."/>
            <person name="Kogure K."/>
        </authorList>
    </citation>
    <scope>NUCLEOTIDE SEQUENCE [LARGE SCALE GENOMIC DNA]</scope>
    <source>
        <strain evidence="3 4">SAORIC-28</strain>
    </source>
</reference>
<feature type="signal peptide" evidence="2">
    <location>
        <begin position="1"/>
        <end position="22"/>
    </location>
</feature>
<dbReference type="SUPFAM" id="SSF101898">
    <property type="entry name" value="NHL repeat"/>
    <property type="match status" value="1"/>
</dbReference>
<organism evidence="3 4">
    <name type="scientific">Rubrivirga marina</name>
    <dbReference type="NCBI Taxonomy" id="1196024"/>
    <lineage>
        <taxon>Bacteria</taxon>
        <taxon>Pseudomonadati</taxon>
        <taxon>Rhodothermota</taxon>
        <taxon>Rhodothermia</taxon>
        <taxon>Rhodothermales</taxon>
        <taxon>Rubricoccaceae</taxon>
        <taxon>Rubrivirga</taxon>
    </lineage>
</organism>
<dbReference type="Proteomes" id="UP000216339">
    <property type="component" value="Unassembled WGS sequence"/>
</dbReference>
<dbReference type="SUPFAM" id="SSF55486">
    <property type="entry name" value="Metalloproteases ('zincins'), catalytic domain"/>
    <property type="match status" value="1"/>
</dbReference>
<feature type="region of interest" description="Disordered" evidence="1">
    <location>
        <begin position="909"/>
        <end position="929"/>
    </location>
</feature>
<dbReference type="NCBIfam" id="NF038122">
    <property type="entry name" value="metallo_LGF"/>
    <property type="match status" value="1"/>
</dbReference>
<sequence length="1339" mass="139826">MSLTHRLAALVALLVLALPARAQDALPAHAGIHVLTVGPDGALACDEATEAQVAALHAAARTTGQSVRLTALPSLNAEGISDFRIILRATDQLLDRPQALLAFRRSAARWERILQSPVTTVIDVDFGPERFGTPYASNVLGSTNSALLFAGTFSGTTDMVTRLKARTGDPQLQALYDAIPTPTPSTSNLGTLNRGIGGLIPLQVLGYEDAVTPANAPFNSVPSIGFNDAFPYDFDPTDGIDSDKTDFEGVALHEIGHALGFTSAIGISSNNAADNPLFTPWDLFRVRPEAVEPGESLTDGAGFETAERVVTPGPPNTEVLVIENGTTYYEPVQVFFDGFEEYEVSTATGARQGGDGQQASHWRDDRLRPPSLGVDRKVGIMDPNIGRGEFDEISEADIRVLEVIGYAVDYDPAVATVALSVGGQAIDDRFLVEEPIPLGDVDAGAPIDIPLVIGNEDDATPLDFRVETEITTLFPAAAGATVSASAASGTVAPGGSATLQLRLAGASQAIVEGVVRVISNDDDRAVIEVPIAFTVGGAVAPSLTVGDVPSSLGDLGDDEVRTVTVPISNAGTFDLQYRVVTTLVTRAFEFPDTSPLGTETRTAATVFSADFEGADPLAGFSYPRKAAPDRWQTRTTNAAALPGHSTPTALYYGNLNAGLEEYANNSFGQIRTPPIDLSGVSPDSRVTLSFATYLNAEAGFDFATVLVSFDGGASFEEIASSDGGVLRNTPDGWETVTVEVPGIAGFPLPIYFAFRFDSDSDVTGDGWYLDDIVVDAEPGLAPLYVAPLAGTLPGNGSVSLELTADAGLLDVGFYRGSFELLTDQPGDDPDPFVFDFSVGGAELPRVVSDDPAPLVALESGTESVISLDFRNGGDATLSYVRVLEPATSRFEAGGRHSLERRAFDGLAPAGTAPVETAAPRDPDAARTAPLGDDDVLGAVAFGSTELLYDLAQLPDGTVVAVDGSRGAALTTIYTLPRDLSAPPDQFRSTAIDASVTGIAYNPQTASLWIALFEEVRLMEIELTGGDIVPTGRTVDLDFTPFGMDYSPALGAFVIGSYDTEAVLAVTVDGELLTGYPSFVLGREIDTATSRPGLSFYEGLLETTGEEDVLLARDQFGADFGGAGGAFSNAVLNGSPGVFGLLRDRLDPNGSFFVTTIPIATDGVQARLVRIDPPDLPANVGTILDAAEPIFADRSIGPREPFDVVLTIDGRDVGPGELTDELAFLTNNPANPVVRVPITVSVSPVAGEPGAEGAFAFAGVHPNPAGGDARVRFALAGAADVTVDVYDTLGRRVAVLAEGVPLAAGPHALTFPASTLAPGVYVVRVTAGTDAASRTVTVVR</sequence>
<name>A0A271IXD9_9BACT</name>
<evidence type="ECO:0000256" key="1">
    <source>
        <dbReference type="SAM" id="MobiDB-lite"/>
    </source>
</evidence>
<dbReference type="InterPro" id="IPR024079">
    <property type="entry name" value="MetalloPept_cat_dom_sf"/>
</dbReference>
<dbReference type="OrthoDB" id="614750at2"/>
<evidence type="ECO:0000256" key="2">
    <source>
        <dbReference type="SAM" id="SignalP"/>
    </source>
</evidence>
<dbReference type="NCBIfam" id="TIGR04183">
    <property type="entry name" value="Por_Secre_tail"/>
    <property type="match status" value="1"/>
</dbReference>